<evidence type="ECO:0000313" key="4">
    <source>
        <dbReference type="Proteomes" id="UP000766486"/>
    </source>
</evidence>
<evidence type="ECO:0000313" key="3">
    <source>
        <dbReference type="EMBL" id="VUC22246.1"/>
    </source>
</evidence>
<protein>
    <recommendedName>
        <fullName evidence="2">F-box domain-containing protein</fullName>
    </recommendedName>
</protein>
<feature type="domain" description="F-box" evidence="2">
    <location>
        <begin position="3"/>
        <end position="66"/>
    </location>
</feature>
<organism evidence="3 4">
    <name type="scientific">Bionectria ochroleuca</name>
    <name type="common">Gliocladium roseum</name>
    <dbReference type="NCBI Taxonomy" id="29856"/>
    <lineage>
        <taxon>Eukaryota</taxon>
        <taxon>Fungi</taxon>
        <taxon>Dikarya</taxon>
        <taxon>Ascomycota</taxon>
        <taxon>Pezizomycotina</taxon>
        <taxon>Sordariomycetes</taxon>
        <taxon>Hypocreomycetidae</taxon>
        <taxon>Hypocreales</taxon>
        <taxon>Bionectriaceae</taxon>
        <taxon>Clonostachys</taxon>
    </lineage>
</organism>
<reference evidence="3 4" key="1">
    <citation type="submission" date="2019-06" db="EMBL/GenBank/DDBJ databases">
        <authorList>
            <person name="Broberg M."/>
        </authorList>
    </citation>
    <scope>NUCLEOTIDE SEQUENCE [LARGE SCALE GENOMIC DNA]</scope>
</reference>
<dbReference type="CDD" id="cd09917">
    <property type="entry name" value="F-box_SF"/>
    <property type="match status" value="1"/>
</dbReference>
<accession>A0ABY6TUA9</accession>
<name>A0ABY6TUA9_BIOOC</name>
<dbReference type="InterPro" id="IPR001810">
    <property type="entry name" value="F-box_dom"/>
</dbReference>
<dbReference type="Pfam" id="PF12937">
    <property type="entry name" value="F-box-like"/>
    <property type="match status" value="1"/>
</dbReference>
<proteinExistence type="predicted"/>
<comment type="caution">
    <text evidence="3">The sequence shown here is derived from an EMBL/GenBank/DDBJ whole genome shotgun (WGS) entry which is preliminary data.</text>
</comment>
<dbReference type="EMBL" id="CABFNS010000533">
    <property type="protein sequence ID" value="VUC22246.1"/>
    <property type="molecule type" value="Genomic_DNA"/>
</dbReference>
<dbReference type="Gene3D" id="1.20.1280.50">
    <property type="match status" value="1"/>
</dbReference>
<evidence type="ECO:0000256" key="1">
    <source>
        <dbReference type="SAM" id="MobiDB-lite"/>
    </source>
</evidence>
<evidence type="ECO:0000259" key="2">
    <source>
        <dbReference type="Pfam" id="PF12937"/>
    </source>
</evidence>
<keyword evidence="4" id="KW-1185">Reference proteome</keyword>
<feature type="region of interest" description="Disordered" evidence="1">
    <location>
        <begin position="191"/>
        <end position="220"/>
    </location>
</feature>
<gene>
    <name evidence="3" type="ORF">CLO192961_LOCUS78198</name>
</gene>
<sequence>MLSTLPTEILHRIFKLFETPFRSWEQGDETSSEQCPRPHDLIALSKVCHRFHAVARPLIYRTLVFRSDVDLDLDDSFLDRFLHVICADPSIGLNIRRLHAGTPLSDFDVDHFADKLLAAPETTLDERRKRWLERWSKVGKHNVAQVLLLLAPQVRVLDYFQELSEDCVSTYLSGRQDVEDELFATVGLFNNEDTDSDAAGSETASQDGDEDNQSDGAPAGQLQNRQLGLASENPMGLLREVRLKYGSYMLLRMRHAEDILLNPGIKILRLEGFRWTKGDVRVMKWNDVVSNVTTLQLRNCLIDARGLSNALCRCRLRHLHIVLPTHSRLKSDREGEGVDFDEMGAVLRRHGQSLESLDFESIAFRKQCRVNGYLGPLNVLSGLTSLKMSVEELGQFNEEDEDELKSGLRTFLPPALESIHIRPSKDTGRRVPRTLLVDEAFSTLQTVEVEVDDANDNEINLHNLKVSGWSKSSRSDMVCRDNEGEEEPDGLSPCTVAIFLRDVKVYQMAMGQIE</sequence>
<dbReference type="Proteomes" id="UP000766486">
    <property type="component" value="Unassembled WGS sequence"/>
</dbReference>